<organism evidence="2 3">
    <name type="scientific">Sphaerimonospora thailandensis</name>
    <dbReference type="NCBI Taxonomy" id="795644"/>
    <lineage>
        <taxon>Bacteria</taxon>
        <taxon>Bacillati</taxon>
        <taxon>Actinomycetota</taxon>
        <taxon>Actinomycetes</taxon>
        <taxon>Streptosporangiales</taxon>
        <taxon>Streptosporangiaceae</taxon>
        <taxon>Sphaerimonospora</taxon>
    </lineage>
</organism>
<dbReference type="AlphaFoldDB" id="A0A8J3W0W1"/>
<evidence type="ECO:0000313" key="2">
    <source>
        <dbReference type="EMBL" id="GIH72664.1"/>
    </source>
</evidence>
<dbReference type="InterPro" id="IPR007263">
    <property type="entry name" value="DCC1-like"/>
</dbReference>
<dbReference type="Pfam" id="PF04134">
    <property type="entry name" value="DCC1-like"/>
    <property type="match status" value="1"/>
</dbReference>
<accession>A0A8J3W0W1</accession>
<evidence type="ECO:0000256" key="1">
    <source>
        <dbReference type="SAM" id="MobiDB-lite"/>
    </source>
</evidence>
<dbReference type="RefSeq" id="WP_204018316.1">
    <property type="nucleotide sequence ID" value="NZ_BOOG01000058.1"/>
</dbReference>
<keyword evidence="3" id="KW-1185">Reference proteome</keyword>
<feature type="region of interest" description="Disordered" evidence="1">
    <location>
        <begin position="111"/>
        <end position="134"/>
    </location>
</feature>
<reference evidence="2" key="1">
    <citation type="submission" date="2021-01" db="EMBL/GenBank/DDBJ databases">
        <title>Whole genome shotgun sequence of Sphaerimonospora thailandensis NBRC 107569.</title>
        <authorList>
            <person name="Komaki H."/>
            <person name="Tamura T."/>
        </authorList>
    </citation>
    <scope>NUCLEOTIDE SEQUENCE</scope>
    <source>
        <strain evidence="2">NBRC 107569</strain>
    </source>
</reference>
<sequence length="134" mass="14860">MATLVFDGDCGFCTTCVRFVERRMRTRARIVAWQFADLARLGTTSERARHELLWIEGDRTYGGAQAVAELLIDAGPPWSPLGRALRVPPLRWAAHALYRLVADNRHRLPGGTPACAARPARRDRLTPGPARKSG</sequence>
<evidence type="ECO:0000313" key="3">
    <source>
        <dbReference type="Proteomes" id="UP000610966"/>
    </source>
</evidence>
<dbReference type="EMBL" id="BOOG01000058">
    <property type="protein sequence ID" value="GIH72664.1"/>
    <property type="molecule type" value="Genomic_DNA"/>
</dbReference>
<protein>
    <recommendedName>
        <fullName evidence="4">DCC family thiol-disulfide oxidoreductase YuxK</fullName>
    </recommendedName>
</protein>
<name>A0A8J3W0W1_9ACTN</name>
<evidence type="ECO:0008006" key="4">
    <source>
        <dbReference type="Google" id="ProtNLM"/>
    </source>
</evidence>
<gene>
    <name evidence="2" type="ORF">Mth01_49170</name>
</gene>
<dbReference type="GO" id="GO:0015035">
    <property type="term" value="F:protein-disulfide reductase activity"/>
    <property type="evidence" value="ECO:0007669"/>
    <property type="project" value="InterPro"/>
</dbReference>
<comment type="caution">
    <text evidence="2">The sequence shown here is derived from an EMBL/GenBank/DDBJ whole genome shotgun (WGS) entry which is preliminary data.</text>
</comment>
<dbReference type="Proteomes" id="UP000610966">
    <property type="component" value="Unassembled WGS sequence"/>
</dbReference>
<proteinExistence type="predicted"/>